<proteinExistence type="inferred from homology"/>
<keyword evidence="3 10" id="KW-0808">Transferase</keyword>
<dbReference type="Proteomes" id="UP000633365">
    <property type="component" value="Unassembled WGS sequence"/>
</dbReference>
<comment type="caution">
    <text evidence="11">The sequence shown here is derived from an EMBL/GenBank/DDBJ whole genome shotgun (WGS) entry which is preliminary data.</text>
</comment>
<dbReference type="EC" id="2.3.1.275" evidence="10"/>
<keyword evidence="8 10" id="KW-0594">Phospholipid biosynthesis</keyword>
<protein>
    <recommendedName>
        <fullName evidence="10">Glycerol-3-phosphate acyltransferase</fullName>
    </recommendedName>
    <alternativeName>
        <fullName evidence="10">Acyl-PO4 G3P acyltransferase</fullName>
    </alternativeName>
    <alternativeName>
        <fullName evidence="10">Acyl-phosphate--glycerol-3-phosphate acyltransferase</fullName>
    </alternativeName>
    <alternativeName>
        <fullName evidence="10">G3P acyltransferase</fullName>
        <shortName evidence="10">GPAT</shortName>
        <ecNumber evidence="10">2.3.1.275</ecNumber>
    </alternativeName>
    <alternativeName>
        <fullName evidence="10">Lysophosphatidic acid synthase</fullName>
        <shortName evidence="10">LPA synthase</shortName>
    </alternativeName>
</protein>
<evidence type="ECO:0000256" key="1">
    <source>
        <dbReference type="ARBA" id="ARBA00022475"/>
    </source>
</evidence>
<dbReference type="HAMAP" id="MF_01043">
    <property type="entry name" value="PlsY"/>
    <property type="match status" value="1"/>
</dbReference>
<evidence type="ECO:0000313" key="12">
    <source>
        <dbReference type="Proteomes" id="UP000633365"/>
    </source>
</evidence>
<feature type="transmembrane region" description="Helical" evidence="10">
    <location>
        <begin position="59"/>
        <end position="81"/>
    </location>
</feature>
<evidence type="ECO:0000256" key="5">
    <source>
        <dbReference type="ARBA" id="ARBA00022989"/>
    </source>
</evidence>
<reference evidence="11" key="1">
    <citation type="submission" date="2021-01" db="EMBL/GenBank/DDBJ databases">
        <title>Genome public.</title>
        <authorList>
            <person name="Liu C."/>
            <person name="Sun Q."/>
        </authorList>
    </citation>
    <scope>NUCLEOTIDE SEQUENCE</scope>
    <source>
        <strain evidence="11">M6</strain>
    </source>
</reference>
<dbReference type="AlphaFoldDB" id="A0A934TXY3"/>
<keyword evidence="7 10" id="KW-0472">Membrane</keyword>
<keyword evidence="2 10" id="KW-0444">Lipid biosynthesis</keyword>
<keyword evidence="5 10" id="KW-1133">Transmembrane helix</keyword>
<dbReference type="RefSeq" id="WP_186833565.1">
    <property type="nucleotide sequence ID" value="NZ_JAEQMG010000010.1"/>
</dbReference>
<dbReference type="NCBIfam" id="TIGR00023">
    <property type="entry name" value="glycerol-3-phosphate 1-O-acyltransferase PlsY"/>
    <property type="match status" value="1"/>
</dbReference>
<evidence type="ECO:0000256" key="6">
    <source>
        <dbReference type="ARBA" id="ARBA00023098"/>
    </source>
</evidence>
<dbReference type="SMART" id="SM01207">
    <property type="entry name" value="G3P_acyltransf"/>
    <property type="match status" value="1"/>
</dbReference>
<sequence>MTVDLIIRTLATIIIAYLLGSLNPAIMITKLKTGKDIRTMGSGNAGFTNVLRSVGKGPAIATIVFDYLKGIAAVLIGWWLFSTLTVTNDVSPIEYVKYGRYLAGLFVILGHSFPIFYGFKGGKSVVTANALMLVVDWRVFLMILGTFLIIFVCTKLISLGSIICAMLYPVYTLIITYFCDYLPALGTENELRFRFVLISTGCAFLVGAIIIFRHKDNLKRLFSGEEKRIKAKK</sequence>
<keyword evidence="4 10" id="KW-0812">Transmembrane</keyword>
<dbReference type="Pfam" id="PF02660">
    <property type="entry name" value="G3P_acyltransf"/>
    <property type="match status" value="1"/>
</dbReference>
<feature type="transmembrane region" description="Helical" evidence="10">
    <location>
        <begin position="191"/>
        <end position="212"/>
    </location>
</feature>
<dbReference type="GO" id="GO:0005886">
    <property type="term" value="C:plasma membrane"/>
    <property type="evidence" value="ECO:0007669"/>
    <property type="project" value="UniProtKB-SubCell"/>
</dbReference>
<evidence type="ECO:0000313" key="11">
    <source>
        <dbReference type="EMBL" id="MBK6087107.1"/>
    </source>
</evidence>
<dbReference type="PANTHER" id="PTHR30309:SF0">
    <property type="entry name" value="GLYCEROL-3-PHOSPHATE ACYLTRANSFERASE-RELATED"/>
    <property type="match status" value="1"/>
</dbReference>
<comment type="function">
    <text evidence="10">Catalyzes the transfer of an acyl group from acyl-phosphate (acyl-PO(4)) to glycerol-3-phosphate (G3P) to form lysophosphatidic acid (LPA). This enzyme utilizes acyl-phosphate as fatty acyl donor, but not acyl-CoA or acyl-ACP.</text>
</comment>
<dbReference type="PANTHER" id="PTHR30309">
    <property type="entry name" value="INNER MEMBRANE PROTEIN YGIH"/>
    <property type="match status" value="1"/>
</dbReference>
<evidence type="ECO:0000256" key="9">
    <source>
        <dbReference type="ARBA" id="ARBA00023264"/>
    </source>
</evidence>
<feature type="transmembrane region" description="Helical" evidence="10">
    <location>
        <begin position="139"/>
        <end position="171"/>
    </location>
</feature>
<evidence type="ECO:0000256" key="10">
    <source>
        <dbReference type="HAMAP-Rule" id="MF_01043"/>
    </source>
</evidence>
<evidence type="ECO:0000256" key="7">
    <source>
        <dbReference type="ARBA" id="ARBA00023136"/>
    </source>
</evidence>
<comment type="catalytic activity">
    <reaction evidence="10">
        <text>an acyl phosphate + sn-glycerol 3-phosphate = a 1-acyl-sn-glycero-3-phosphate + phosphate</text>
        <dbReference type="Rhea" id="RHEA:34075"/>
        <dbReference type="ChEBI" id="CHEBI:43474"/>
        <dbReference type="ChEBI" id="CHEBI:57597"/>
        <dbReference type="ChEBI" id="CHEBI:57970"/>
        <dbReference type="ChEBI" id="CHEBI:59918"/>
        <dbReference type="EC" id="2.3.1.275"/>
    </reaction>
</comment>
<evidence type="ECO:0000256" key="3">
    <source>
        <dbReference type="ARBA" id="ARBA00022679"/>
    </source>
</evidence>
<dbReference type="GO" id="GO:0008654">
    <property type="term" value="P:phospholipid biosynthetic process"/>
    <property type="evidence" value="ECO:0007669"/>
    <property type="project" value="UniProtKB-UniRule"/>
</dbReference>
<comment type="subunit">
    <text evidence="10">Probably interacts with PlsX.</text>
</comment>
<name>A0A934TXY3_9FIRM</name>
<comment type="subcellular location">
    <subcellularLocation>
        <location evidence="10">Cell membrane</location>
        <topology evidence="10">Multi-pass membrane protein</topology>
    </subcellularLocation>
</comment>
<evidence type="ECO:0000256" key="2">
    <source>
        <dbReference type="ARBA" id="ARBA00022516"/>
    </source>
</evidence>
<evidence type="ECO:0000256" key="8">
    <source>
        <dbReference type="ARBA" id="ARBA00023209"/>
    </source>
</evidence>
<dbReference type="EMBL" id="JAEQMG010000010">
    <property type="protein sequence ID" value="MBK6087107.1"/>
    <property type="molecule type" value="Genomic_DNA"/>
</dbReference>
<keyword evidence="11" id="KW-0012">Acyltransferase</keyword>
<keyword evidence="9 10" id="KW-1208">Phospholipid metabolism</keyword>
<evidence type="ECO:0000256" key="4">
    <source>
        <dbReference type="ARBA" id="ARBA00022692"/>
    </source>
</evidence>
<keyword evidence="1 10" id="KW-1003">Cell membrane</keyword>
<accession>A0A934TXY3</accession>
<feature type="transmembrane region" description="Helical" evidence="10">
    <location>
        <begin position="6"/>
        <end position="28"/>
    </location>
</feature>
<keyword evidence="6 10" id="KW-0443">Lipid metabolism</keyword>
<comment type="pathway">
    <text evidence="10">Lipid metabolism; phospholipid metabolism.</text>
</comment>
<feature type="transmembrane region" description="Helical" evidence="10">
    <location>
        <begin position="101"/>
        <end position="119"/>
    </location>
</feature>
<dbReference type="InterPro" id="IPR003811">
    <property type="entry name" value="G3P_acylTferase_PlsY"/>
</dbReference>
<comment type="similarity">
    <text evidence="10">Belongs to the PlsY family.</text>
</comment>
<gene>
    <name evidence="10 11" type="primary">plsY</name>
    <name evidence="11" type="ORF">JKK62_00285</name>
</gene>
<keyword evidence="12" id="KW-1185">Reference proteome</keyword>
<organism evidence="11 12">
    <name type="scientific">Ruminococcus difficilis</name>
    <dbReference type="NCBI Taxonomy" id="2763069"/>
    <lineage>
        <taxon>Bacteria</taxon>
        <taxon>Bacillati</taxon>
        <taxon>Bacillota</taxon>
        <taxon>Clostridia</taxon>
        <taxon>Eubacteriales</taxon>
        <taxon>Oscillospiraceae</taxon>
        <taxon>Ruminococcus</taxon>
    </lineage>
</organism>
<dbReference type="GO" id="GO:0043772">
    <property type="term" value="F:acyl-phosphate glycerol-3-phosphate acyltransferase activity"/>
    <property type="evidence" value="ECO:0007669"/>
    <property type="project" value="UniProtKB-UniRule"/>
</dbReference>